<accession>A0A914HKN9</accession>
<evidence type="ECO:0000256" key="1">
    <source>
        <dbReference type="ARBA" id="ARBA00044953"/>
    </source>
</evidence>
<dbReference type="Pfam" id="PF10223">
    <property type="entry name" value="Menorin_N"/>
    <property type="match status" value="1"/>
</dbReference>
<sequence>MFFLNPRTSPNSLVVLITSRTVMTFNAPISSPVTVSSVLLALLLLCRTVRSSDNSSTVPKPPFADWLPGHSQTEGGLLLLDRRSLAEGEVLLFRTKKSRHRAIAVMTAHHQQKLHGQTSSRFADALTFKEWLRRVYREDKALKVSVRTTEVVRPVLQHLYATRAHFRAPIIVHANTFESAGAELQSVPYSPTTPHRHRSKERPVDALLFVESVRALLPDAVISLGWTRSEEFTAVNRLDWTTAFQLIGLLHELGDQPAMLNMHLNDAVHSSEVLQWLLGVQRPHIYLVLKGDFNDFVDSESPLTKLANIGSGGTQRLLFDVDEKWRSRIRRFAPGPGLSGQKQLYGLEPSRWMNWLFSSSSPILSTSMLSPSGVAFLGWPNSLLLSARPSEALPSRQTVTGRVMFIPKRQSREVIPQRRSGMVVYLFHTDPDLLFAPRVPHSVQAFIGFDGRILLENNAPPTKGFESDAFAKSSSAQLPRWPCYAFSLLDKGWRVELEVWTERCSPPATVDEATKQHTERTEDDGWVSRRTFLQMDTPVARNRLSRHVAVGKSGDGAIDFLVRTLRHNGASPPAAAPKFLALFGTILLISFLLPLF</sequence>
<dbReference type="PANTHER" id="PTHR21184:SF6">
    <property type="entry name" value="CONSERVED PLASMA MEMBRANE PROTEIN"/>
    <property type="match status" value="1"/>
</dbReference>
<protein>
    <submittedName>
        <fullName evidence="6">Endonuclease/exonuclease/phosphatase domain-containing protein</fullName>
    </submittedName>
</protein>
<keyword evidence="2" id="KW-0812">Transmembrane</keyword>
<feature type="domain" description="Menorin C-terminal" evidence="4">
    <location>
        <begin position="352"/>
        <end position="567"/>
    </location>
</feature>
<dbReference type="Proteomes" id="UP000887572">
    <property type="component" value="Unplaced"/>
</dbReference>
<dbReference type="InterPro" id="IPR019356">
    <property type="entry name" value="Menorin_dom"/>
</dbReference>
<dbReference type="AlphaFoldDB" id="A0A914HKN9"/>
<dbReference type="InterPro" id="IPR057489">
    <property type="entry name" value="Menorin_C"/>
</dbReference>
<keyword evidence="2" id="KW-0472">Membrane</keyword>
<comment type="similarity">
    <text evidence="1">Belongs to the menorin family.</text>
</comment>
<proteinExistence type="inferred from homology"/>
<reference evidence="6" key="1">
    <citation type="submission" date="2022-11" db="UniProtKB">
        <authorList>
            <consortium name="WormBaseParasite"/>
        </authorList>
    </citation>
    <scope>IDENTIFICATION</scope>
</reference>
<evidence type="ECO:0000313" key="6">
    <source>
        <dbReference type="WBParaSite" id="Gr19_v10_g17513.t1"/>
    </source>
</evidence>
<feature type="domain" description="Menorin-like" evidence="3">
    <location>
        <begin position="87"/>
        <end position="307"/>
    </location>
</feature>
<keyword evidence="2" id="KW-1133">Transmembrane helix</keyword>
<evidence type="ECO:0000259" key="3">
    <source>
        <dbReference type="Pfam" id="PF10223"/>
    </source>
</evidence>
<dbReference type="PANTHER" id="PTHR21184">
    <property type="entry name" value="MENORIN (DENDRITIC BRANCHING PROTEIN)"/>
    <property type="match status" value="1"/>
</dbReference>
<keyword evidence="5" id="KW-1185">Reference proteome</keyword>
<evidence type="ECO:0000256" key="2">
    <source>
        <dbReference type="SAM" id="Phobius"/>
    </source>
</evidence>
<organism evidence="5 6">
    <name type="scientific">Globodera rostochiensis</name>
    <name type="common">Golden nematode worm</name>
    <name type="synonym">Heterodera rostochiensis</name>
    <dbReference type="NCBI Taxonomy" id="31243"/>
    <lineage>
        <taxon>Eukaryota</taxon>
        <taxon>Metazoa</taxon>
        <taxon>Ecdysozoa</taxon>
        <taxon>Nematoda</taxon>
        <taxon>Chromadorea</taxon>
        <taxon>Rhabditida</taxon>
        <taxon>Tylenchina</taxon>
        <taxon>Tylenchomorpha</taxon>
        <taxon>Tylenchoidea</taxon>
        <taxon>Heteroderidae</taxon>
        <taxon>Heteroderinae</taxon>
        <taxon>Globodera</taxon>
    </lineage>
</organism>
<evidence type="ECO:0000313" key="5">
    <source>
        <dbReference type="Proteomes" id="UP000887572"/>
    </source>
</evidence>
<feature type="transmembrane region" description="Helical" evidence="2">
    <location>
        <begin position="575"/>
        <end position="595"/>
    </location>
</feature>
<dbReference type="WBParaSite" id="Gr19_v10_g17513.t1">
    <property type="protein sequence ID" value="Gr19_v10_g17513.t1"/>
    <property type="gene ID" value="Gr19_v10_g17513"/>
</dbReference>
<name>A0A914HKN9_GLORO</name>
<evidence type="ECO:0000259" key="4">
    <source>
        <dbReference type="Pfam" id="PF25161"/>
    </source>
</evidence>
<dbReference type="Pfam" id="PF25161">
    <property type="entry name" value="Menorin_C"/>
    <property type="match status" value="1"/>
</dbReference>
<dbReference type="GO" id="GO:0005615">
    <property type="term" value="C:extracellular space"/>
    <property type="evidence" value="ECO:0007669"/>
    <property type="project" value="TreeGrafter"/>
</dbReference>